<organism evidence="2 3">
    <name type="scientific">Tritrichomonas foetus</name>
    <dbReference type="NCBI Taxonomy" id="1144522"/>
    <lineage>
        <taxon>Eukaryota</taxon>
        <taxon>Metamonada</taxon>
        <taxon>Parabasalia</taxon>
        <taxon>Tritrichomonadida</taxon>
        <taxon>Tritrichomonadidae</taxon>
        <taxon>Tritrichomonas</taxon>
    </lineage>
</organism>
<proteinExistence type="predicted"/>
<feature type="compositionally biased region" description="Basic and acidic residues" evidence="1">
    <location>
        <begin position="193"/>
        <end position="203"/>
    </location>
</feature>
<accession>A0A1J4J5N8</accession>
<feature type="region of interest" description="Disordered" evidence="1">
    <location>
        <begin position="162"/>
        <end position="233"/>
    </location>
</feature>
<gene>
    <name evidence="2" type="ORF">TRFO_12321</name>
</gene>
<evidence type="ECO:0000313" key="2">
    <source>
        <dbReference type="EMBL" id="OHS92765.1"/>
    </source>
</evidence>
<name>A0A1J4J5N8_9EUKA</name>
<evidence type="ECO:0000256" key="1">
    <source>
        <dbReference type="SAM" id="MobiDB-lite"/>
    </source>
</evidence>
<keyword evidence="3" id="KW-1185">Reference proteome</keyword>
<protein>
    <submittedName>
        <fullName evidence="2">Uncharacterized protein</fullName>
    </submittedName>
</protein>
<sequence length="233" mass="26805">MEYSDAKYARQVNSVLHRIGATEEAKKQMIPENMKTIIDEFEFIDPYVQCVLIQSVLNMSLEQFNTIKDEYAEIIRKAKMSDNKWSNQIASMFDSYPDIKFDQDINFSNLNIDDSFPSMFNLSRNAANPNYRTEDVKPPSRNLPAPKSLKIMHEEIEKQNSAKIFYSAPPKRTTSSSSSSSMLQVPNLPPRIKSKDKELHDINDVVSPYFPKSSNDSQKKKSQLSLFQAFNKK</sequence>
<dbReference type="VEuPathDB" id="TrichDB:TRFO_12321"/>
<dbReference type="OrthoDB" id="10606843at2759"/>
<comment type="caution">
    <text evidence="2">The sequence shown here is derived from an EMBL/GenBank/DDBJ whole genome shotgun (WGS) entry which is preliminary data.</text>
</comment>
<dbReference type="GeneID" id="94831267"/>
<reference evidence="2" key="1">
    <citation type="submission" date="2016-10" db="EMBL/GenBank/DDBJ databases">
        <authorList>
            <person name="Benchimol M."/>
            <person name="Almeida L.G."/>
            <person name="Vasconcelos A.T."/>
            <person name="Perreira-Neves A."/>
            <person name="Rosa I.A."/>
            <person name="Tasca T."/>
            <person name="Bogo M.R."/>
            <person name="de Souza W."/>
        </authorList>
    </citation>
    <scope>NUCLEOTIDE SEQUENCE [LARGE SCALE GENOMIC DNA]</scope>
    <source>
        <strain evidence="2">K</strain>
    </source>
</reference>
<dbReference type="AlphaFoldDB" id="A0A1J4J5N8"/>
<evidence type="ECO:0000313" key="3">
    <source>
        <dbReference type="Proteomes" id="UP000179807"/>
    </source>
</evidence>
<dbReference type="RefSeq" id="XP_068345902.1">
    <property type="nucleotide sequence ID" value="XM_068496563.1"/>
</dbReference>
<dbReference type="EMBL" id="MLAK01001470">
    <property type="protein sequence ID" value="OHS92765.1"/>
    <property type="molecule type" value="Genomic_DNA"/>
</dbReference>
<dbReference type="Proteomes" id="UP000179807">
    <property type="component" value="Unassembled WGS sequence"/>
</dbReference>